<comment type="subcellular location">
    <subcellularLocation>
        <location evidence="1">Membrane</location>
        <topology evidence="1">Multi-pass membrane protein</topology>
    </subcellularLocation>
</comment>
<dbReference type="Pfam" id="PF01794">
    <property type="entry name" value="Ferric_reduct"/>
    <property type="match status" value="1"/>
</dbReference>
<feature type="transmembrane region" description="Helical" evidence="9">
    <location>
        <begin position="242"/>
        <end position="259"/>
    </location>
</feature>
<keyword evidence="7 9" id="KW-0472">Membrane</keyword>
<feature type="transmembrane region" description="Helical" evidence="9">
    <location>
        <begin position="208"/>
        <end position="230"/>
    </location>
</feature>
<comment type="caution">
    <text evidence="12">The sequence shown here is derived from an EMBL/GenBank/DDBJ whole genome shotgun (WGS) entry which is preliminary data.</text>
</comment>
<keyword evidence="3 9" id="KW-0812">Transmembrane</keyword>
<dbReference type="CDD" id="cd06186">
    <property type="entry name" value="NOX_Duox_like_FAD_NADP"/>
    <property type="match status" value="1"/>
</dbReference>
<protein>
    <recommendedName>
        <fullName evidence="14">FAD-binding FR-type domain-containing protein</fullName>
    </recommendedName>
</protein>
<evidence type="ECO:0000256" key="5">
    <source>
        <dbReference type="ARBA" id="ARBA00023002"/>
    </source>
</evidence>
<reference evidence="12 13" key="1">
    <citation type="submission" date="2019-05" db="EMBL/GenBank/DDBJ databases">
        <title>Sporisorium graminicola CBS 10092 draft sequencing and annotation.</title>
        <authorList>
            <person name="Solano-Gonzalez S."/>
            <person name="Caddick M.X."/>
            <person name="Darby A."/>
        </authorList>
    </citation>
    <scope>NUCLEOTIDE SEQUENCE [LARGE SCALE GENOMIC DNA]</scope>
    <source>
        <strain evidence="12 13">CBS 10092</strain>
    </source>
</reference>
<sequence length="946" mass="105692">MIRPPWVLDSYALQHIASLPPDQTEYGWATFRHYYYNSYKVPCVATFLIWGLFLALCLSSGLAAFVERFLPRLHRAIAKRTTWWRGHISEHPLLSQTHSHTVSCGTGRLSWLTLHLPLRLEAIILAAMVTFNIVPLFAFYSLYVGHNTYFTGTDFVSRRSQILRHMANRCAMLGIAQLPMLILLASKRTPVALLSQLSMNTMILFHRWIARMCYLHIVVHTLGNFLIFYFGTGVSKGLKVPAVQWGIAAIVMLSGLVFLSLRTLRNKHYEVFVFLHISMAVLMIVFTYLHIKLLHQGRLELQIFVIEMTAAFYAFDRIIRILGRIIMSLSWRYADGAGATRKAELTSYGGGAYTRLRIQVPISRLRLPPASSPSSSSSYVDLESDDKHSVAESLRSNSVLGVARIGAGDDVRITIPKLQWVGDHPFSVFAVGRCKSGNPDLGYVDLVIQRQTGVTQKLSKLGQELSLTTINDERRPCDGYLRQAVRTKGKRVRVVIDGPFGRSPSLEGAQHAVLVAGGIAITFCYPLLVKAARGEFRSLESCKLVWLVRNESILDVLRDSLSEVLDELRHRRGSRCALSIDIYVTSKAESPSSSTLSELLTDEKKRRLPSRLEPTWNATSGWTTERSSSSSATLVNSAQSSAASSVKHGHAKPQVWDGIGYRQHNELDVMPTLSKGSSLHHQQLPRFHNRFTPNISQTNISQITLDAPQSSLDDLSPSSTSLAFKRSARQLQQALPSTYSTHDISSVPVDRPWQVHGQRHKKPEEGLFLDGRSYRAANDGANTPRSLYSDLPSRSPYRTYHLDSSTSSSSVSLNQLHPFYSKSSYSSVDSVYSILQSEYSPSSYLLATRASSGKDEHPDGRFVSKDVLAETRGNALIEIRRFRGRPTTLAAVHRHITQQADREEDLGRIVFATCGPARMCDSVRAEVVSLLKKGVDAALVEDCFNW</sequence>
<dbReference type="GeneID" id="40729265"/>
<dbReference type="EMBL" id="SRRM01000021">
    <property type="protein sequence ID" value="TKY85290.1"/>
    <property type="molecule type" value="Genomic_DNA"/>
</dbReference>
<evidence type="ECO:0000313" key="12">
    <source>
        <dbReference type="EMBL" id="TKY85290.1"/>
    </source>
</evidence>
<keyword evidence="4 9" id="KW-1133">Transmembrane helix</keyword>
<feature type="domain" description="Ferric reductase NAD binding" evidence="11">
    <location>
        <begin position="512"/>
        <end position="629"/>
    </location>
</feature>
<dbReference type="OrthoDB" id="4494341at2759"/>
<feature type="region of interest" description="Disordered" evidence="8">
    <location>
        <begin position="615"/>
        <end position="636"/>
    </location>
</feature>
<evidence type="ECO:0000256" key="3">
    <source>
        <dbReference type="ARBA" id="ARBA00022692"/>
    </source>
</evidence>
<dbReference type="Pfam" id="PF08030">
    <property type="entry name" value="NAD_binding_6"/>
    <property type="match status" value="1"/>
</dbReference>
<keyword evidence="5" id="KW-0560">Oxidoreductase</keyword>
<evidence type="ECO:0000259" key="10">
    <source>
        <dbReference type="Pfam" id="PF01794"/>
    </source>
</evidence>
<dbReference type="SFLD" id="SFLDS00052">
    <property type="entry name" value="Ferric_Reductase_Domain"/>
    <property type="match status" value="1"/>
</dbReference>
<feature type="transmembrane region" description="Helical" evidence="9">
    <location>
        <begin position="271"/>
        <end position="291"/>
    </location>
</feature>
<dbReference type="AlphaFoldDB" id="A0A4U7KM23"/>
<evidence type="ECO:0000259" key="11">
    <source>
        <dbReference type="Pfam" id="PF08030"/>
    </source>
</evidence>
<dbReference type="KEGG" id="sgra:EX895_006370"/>
<evidence type="ECO:0000256" key="6">
    <source>
        <dbReference type="ARBA" id="ARBA00023065"/>
    </source>
</evidence>
<feature type="transmembrane region" description="Helical" evidence="9">
    <location>
        <begin position="122"/>
        <end position="146"/>
    </location>
</feature>
<evidence type="ECO:0008006" key="14">
    <source>
        <dbReference type="Google" id="ProtNLM"/>
    </source>
</evidence>
<dbReference type="GO" id="GO:0005886">
    <property type="term" value="C:plasma membrane"/>
    <property type="evidence" value="ECO:0007669"/>
    <property type="project" value="TreeGrafter"/>
</dbReference>
<feature type="transmembrane region" description="Helical" evidence="9">
    <location>
        <begin position="47"/>
        <end position="70"/>
    </location>
</feature>
<dbReference type="Proteomes" id="UP000306050">
    <property type="component" value="Chromosome SGRAM_8"/>
</dbReference>
<dbReference type="RefSeq" id="XP_029737275.1">
    <property type="nucleotide sequence ID" value="XM_029886962.1"/>
</dbReference>
<evidence type="ECO:0000313" key="13">
    <source>
        <dbReference type="Proteomes" id="UP000306050"/>
    </source>
</evidence>
<keyword evidence="6" id="KW-0406">Ion transport</keyword>
<evidence type="ECO:0000256" key="2">
    <source>
        <dbReference type="ARBA" id="ARBA00022448"/>
    </source>
</evidence>
<dbReference type="InterPro" id="IPR013121">
    <property type="entry name" value="Fe_red_NAD-bd_6"/>
</dbReference>
<evidence type="ECO:0000256" key="4">
    <source>
        <dbReference type="ARBA" id="ARBA00022989"/>
    </source>
</evidence>
<dbReference type="PANTHER" id="PTHR32361">
    <property type="entry name" value="FERRIC/CUPRIC REDUCTASE TRANSMEMBRANE COMPONENT"/>
    <property type="match status" value="1"/>
</dbReference>
<dbReference type="InterPro" id="IPR013130">
    <property type="entry name" value="Fe3_Rdtase_TM_dom"/>
</dbReference>
<name>A0A4U7KM23_9BASI</name>
<dbReference type="PANTHER" id="PTHR32361:SF9">
    <property type="entry name" value="FERRIC REDUCTASE TRANSMEMBRANE COMPONENT 3-RELATED"/>
    <property type="match status" value="1"/>
</dbReference>
<evidence type="ECO:0000256" key="1">
    <source>
        <dbReference type="ARBA" id="ARBA00004141"/>
    </source>
</evidence>
<gene>
    <name evidence="12" type="ORF">EX895_006370</name>
</gene>
<dbReference type="GO" id="GO:0015677">
    <property type="term" value="P:copper ion import"/>
    <property type="evidence" value="ECO:0007669"/>
    <property type="project" value="TreeGrafter"/>
</dbReference>
<feature type="compositionally biased region" description="Polar residues" evidence="8">
    <location>
        <begin position="616"/>
        <end position="626"/>
    </location>
</feature>
<dbReference type="SUPFAM" id="SSF52343">
    <property type="entry name" value="Ferredoxin reductase-like, C-terminal NADP-linked domain"/>
    <property type="match status" value="1"/>
</dbReference>
<dbReference type="InterPro" id="IPR051410">
    <property type="entry name" value="Ferric/Cupric_Reductase"/>
</dbReference>
<evidence type="ECO:0000256" key="9">
    <source>
        <dbReference type="SAM" id="Phobius"/>
    </source>
</evidence>
<keyword evidence="13" id="KW-1185">Reference proteome</keyword>
<dbReference type="InterPro" id="IPR039261">
    <property type="entry name" value="FNR_nucleotide-bd"/>
</dbReference>
<dbReference type="Gene3D" id="3.40.50.80">
    <property type="entry name" value="Nucleotide-binding domain of ferredoxin-NADP reductase (FNR) module"/>
    <property type="match status" value="1"/>
</dbReference>
<organism evidence="12 13">
    <name type="scientific">Sporisorium graminicola</name>
    <dbReference type="NCBI Taxonomy" id="280036"/>
    <lineage>
        <taxon>Eukaryota</taxon>
        <taxon>Fungi</taxon>
        <taxon>Dikarya</taxon>
        <taxon>Basidiomycota</taxon>
        <taxon>Ustilaginomycotina</taxon>
        <taxon>Ustilaginomycetes</taxon>
        <taxon>Ustilaginales</taxon>
        <taxon>Ustilaginaceae</taxon>
        <taxon>Sporisorium</taxon>
    </lineage>
</organism>
<feature type="compositionally biased region" description="Low complexity" evidence="8">
    <location>
        <begin position="627"/>
        <end position="636"/>
    </location>
</feature>
<dbReference type="GO" id="GO:0006826">
    <property type="term" value="P:iron ion transport"/>
    <property type="evidence" value="ECO:0007669"/>
    <property type="project" value="TreeGrafter"/>
</dbReference>
<dbReference type="GO" id="GO:0000293">
    <property type="term" value="F:ferric-chelate reductase activity"/>
    <property type="evidence" value="ECO:0007669"/>
    <property type="project" value="UniProtKB-ARBA"/>
</dbReference>
<keyword evidence="2" id="KW-0813">Transport</keyword>
<evidence type="ECO:0000256" key="8">
    <source>
        <dbReference type="SAM" id="MobiDB-lite"/>
    </source>
</evidence>
<feature type="domain" description="Ferric oxidoreductase" evidence="10">
    <location>
        <begin position="171"/>
        <end position="286"/>
    </location>
</feature>
<proteinExistence type="predicted"/>
<evidence type="ECO:0000256" key="7">
    <source>
        <dbReference type="ARBA" id="ARBA00023136"/>
    </source>
</evidence>
<dbReference type="GO" id="GO:0006879">
    <property type="term" value="P:intracellular iron ion homeostasis"/>
    <property type="evidence" value="ECO:0007669"/>
    <property type="project" value="TreeGrafter"/>
</dbReference>
<accession>A0A4U7KM23</accession>